<protein>
    <recommendedName>
        <fullName evidence="2">GBD/FH3 domain-containing protein</fullName>
    </recommendedName>
</protein>
<organism evidence="3">
    <name type="scientific">Rhizophagus irregularis (strain DAOM 181602 / DAOM 197198 / MUCL 43194)</name>
    <name type="common">Arbuscular mycorrhizal fungus</name>
    <name type="synonym">Glomus intraradices</name>
    <dbReference type="NCBI Taxonomy" id="747089"/>
    <lineage>
        <taxon>Eukaryota</taxon>
        <taxon>Fungi</taxon>
        <taxon>Fungi incertae sedis</taxon>
        <taxon>Mucoromycota</taxon>
        <taxon>Glomeromycotina</taxon>
        <taxon>Glomeromycetes</taxon>
        <taxon>Glomerales</taxon>
        <taxon>Glomeraceae</taxon>
        <taxon>Rhizophagus</taxon>
    </lineage>
</organism>
<dbReference type="EMBL" id="KI294431">
    <property type="protein sequence ID" value="ESA04278.1"/>
    <property type="molecule type" value="Genomic_DNA"/>
</dbReference>
<dbReference type="eggNOG" id="KOG1923">
    <property type="taxonomic scope" value="Eukaryota"/>
</dbReference>
<dbReference type="GO" id="GO:0003779">
    <property type="term" value="F:actin binding"/>
    <property type="evidence" value="ECO:0007669"/>
    <property type="project" value="InterPro"/>
</dbReference>
<dbReference type="HOGENOM" id="CLU_594651_0_0_1"/>
<dbReference type="Gene3D" id="1.25.10.10">
    <property type="entry name" value="Leucine-rich Repeat Variant"/>
    <property type="match status" value="1"/>
</dbReference>
<dbReference type="VEuPathDB" id="FungiDB:RhiirFUN_021034"/>
<dbReference type="InterPro" id="IPR016024">
    <property type="entry name" value="ARM-type_fold"/>
</dbReference>
<name>U9TD66_RHIID</name>
<feature type="compositionally biased region" description="Polar residues" evidence="1">
    <location>
        <begin position="347"/>
        <end position="363"/>
    </location>
</feature>
<dbReference type="SMART" id="SM01139">
    <property type="entry name" value="Drf_FH3"/>
    <property type="match status" value="1"/>
</dbReference>
<evidence type="ECO:0000256" key="1">
    <source>
        <dbReference type="SAM" id="MobiDB-lite"/>
    </source>
</evidence>
<proteinExistence type="predicted"/>
<sequence>MNTETGFRQVLKSSSLVASIVFCLHTINNKLRSQVADVLAALCVLSLDGHKLVVGAFIEFRIIHEEKFRFQYLVDSLRGIGEEDSTSIEYKAAGLSLINAIVNSPDIIEERILLRDEFERRGIDNVFKAIKASDPPESVLKQIEVYQEERQEDLDELYEKAHEIVRDANDPLSIVAGLLQQVESDKDLHRRVIETLKNLLRVSCKNIEERCQNEIWTLIEQFIEQIISLNNLGQEWQKFMKEYHSSIQHIVGKYSLVSGDVTDNEIDYLRARLEELMKVEKTITTEEKITVPLNFRVQIPNQNLSSETTPLFISDKQQSTQYVPPASPSYFPKIINMFRQSSVPTPALYQQQPTSNNNISQQHKVIRKPPLPPSKAASSQSNNASRLRPPPPPPPIKRISLSVTSTSPPKTSQLIKSKVKKPPPPPPSIKKNERSNFITESLPVLQSPPSNNTNLVVSLK</sequence>
<dbReference type="SUPFAM" id="SSF48371">
    <property type="entry name" value="ARM repeat"/>
    <property type="match status" value="1"/>
</dbReference>
<feature type="compositionally biased region" description="Polar residues" evidence="1">
    <location>
        <begin position="401"/>
        <end position="414"/>
    </location>
</feature>
<dbReference type="InterPro" id="IPR011989">
    <property type="entry name" value="ARM-like"/>
</dbReference>
<evidence type="ECO:0000259" key="2">
    <source>
        <dbReference type="PROSITE" id="PS51232"/>
    </source>
</evidence>
<dbReference type="PANTHER" id="PTHR46345:SF10">
    <property type="entry name" value="FORMIN-J"/>
    <property type="match status" value="1"/>
</dbReference>
<gene>
    <name evidence="3" type="ORF">GLOINDRAFT_235321</name>
</gene>
<feature type="compositionally biased region" description="Polar residues" evidence="1">
    <location>
        <begin position="447"/>
        <end position="460"/>
    </location>
</feature>
<dbReference type="Pfam" id="PF06367">
    <property type="entry name" value="Drf_FH3"/>
    <property type="match status" value="1"/>
</dbReference>
<dbReference type="AlphaFoldDB" id="U9TD66"/>
<feature type="region of interest" description="Disordered" evidence="1">
    <location>
        <begin position="347"/>
        <end position="460"/>
    </location>
</feature>
<dbReference type="PANTHER" id="PTHR46345">
    <property type="entry name" value="INVERTED FORMIN-2"/>
    <property type="match status" value="1"/>
</dbReference>
<reference evidence="3" key="1">
    <citation type="submission" date="2013-07" db="EMBL/GenBank/DDBJ databases">
        <title>The genome of an arbuscular mycorrhizal fungus provides insights into the evolution of the oldest plant symbiosis.</title>
        <authorList>
            <consortium name="DOE Joint Genome Institute"/>
            <person name="Tisserant E."/>
            <person name="Malbreil M."/>
            <person name="Kuo A."/>
            <person name="Kohler A."/>
            <person name="Symeonidi A."/>
            <person name="Balestrini R."/>
            <person name="Charron P."/>
            <person name="Duensing N."/>
            <person name="Frei-dit-Frey N."/>
            <person name="Gianinazzi-Pearson V."/>
            <person name="Gilbert B."/>
            <person name="Handa Y."/>
            <person name="Hijri M."/>
            <person name="Kaul R."/>
            <person name="Kawaguchi M."/>
            <person name="Krajinski F."/>
            <person name="Lammers P."/>
            <person name="Lapierre D."/>
            <person name="Masclaux F.G."/>
            <person name="Murat C."/>
            <person name="Morin E."/>
            <person name="Ndikumana S."/>
            <person name="Pagni M."/>
            <person name="Petitpierre D."/>
            <person name="Requena N."/>
            <person name="Rosikiewicz P."/>
            <person name="Riley R."/>
            <person name="Saito K."/>
            <person name="San Clemente H."/>
            <person name="Shapiro H."/>
            <person name="van Tuinen D."/>
            <person name="Becard G."/>
            <person name="Bonfante P."/>
            <person name="Paszkowski U."/>
            <person name="Shachar-Hill Y."/>
            <person name="Young J.P."/>
            <person name="Sanders I.R."/>
            <person name="Henrissat B."/>
            <person name="Rensing S.A."/>
            <person name="Grigoriev I.V."/>
            <person name="Corradi N."/>
            <person name="Roux C."/>
            <person name="Martin F."/>
        </authorList>
    </citation>
    <scope>NUCLEOTIDE SEQUENCE</scope>
    <source>
        <strain evidence="3">DAOM 197198</strain>
    </source>
</reference>
<dbReference type="PROSITE" id="PS51232">
    <property type="entry name" value="GBD_FH3"/>
    <property type="match status" value="1"/>
</dbReference>
<feature type="domain" description="GBD/FH3" evidence="2">
    <location>
        <begin position="1"/>
        <end position="234"/>
    </location>
</feature>
<accession>U9TD66</accession>
<evidence type="ECO:0000313" key="3">
    <source>
        <dbReference type="EMBL" id="ESA04278.1"/>
    </source>
</evidence>
<dbReference type="InterPro" id="IPR010472">
    <property type="entry name" value="FH3_dom"/>
</dbReference>
<dbReference type="InterPro" id="IPR014768">
    <property type="entry name" value="GBD/FH3_dom"/>
</dbReference>
<feature type="compositionally biased region" description="Low complexity" evidence="1">
    <location>
        <begin position="374"/>
        <end position="385"/>
    </location>
</feature>